<evidence type="ECO:0000313" key="2">
    <source>
        <dbReference type="Proteomes" id="UP001501490"/>
    </source>
</evidence>
<comment type="caution">
    <text evidence="1">The sequence shown here is derived from an EMBL/GenBank/DDBJ whole genome shotgun (WGS) entry which is preliminary data.</text>
</comment>
<accession>A0ABP7AJV9</accession>
<organism evidence="1 2">
    <name type="scientific">Microlunatus ginsengisoli</name>
    <dbReference type="NCBI Taxonomy" id="363863"/>
    <lineage>
        <taxon>Bacteria</taxon>
        <taxon>Bacillati</taxon>
        <taxon>Actinomycetota</taxon>
        <taxon>Actinomycetes</taxon>
        <taxon>Propionibacteriales</taxon>
        <taxon>Propionibacteriaceae</taxon>
        <taxon>Microlunatus</taxon>
    </lineage>
</organism>
<dbReference type="EMBL" id="BAABAB010000033">
    <property type="protein sequence ID" value="GAA3633966.1"/>
    <property type="molecule type" value="Genomic_DNA"/>
</dbReference>
<proteinExistence type="predicted"/>
<reference evidence="2" key="1">
    <citation type="journal article" date="2019" name="Int. J. Syst. Evol. Microbiol.">
        <title>The Global Catalogue of Microorganisms (GCM) 10K type strain sequencing project: providing services to taxonomists for standard genome sequencing and annotation.</title>
        <authorList>
            <consortium name="The Broad Institute Genomics Platform"/>
            <consortium name="The Broad Institute Genome Sequencing Center for Infectious Disease"/>
            <person name="Wu L."/>
            <person name="Ma J."/>
        </authorList>
    </citation>
    <scope>NUCLEOTIDE SEQUENCE [LARGE SCALE GENOMIC DNA]</scope>
    <source>
        <strain evidence="2">JCM 16929</strain>
    </source>
</reference>
<protein>
    <submittedName>
        <fullName evidence="1">Uncharacterized protein</fullName>
    </submittedName>
</protein>
<dbReference type="Proteomes" id="UP001501490">
    <property type="component" value="Unassembled WGS sequence"/>
</dbReference>
<evidence type="ECO:0000313" key="1">
    <source>
        <dbReference type="EMBL" id="GAA3633966.1"/>
    </source>
</evidence>
<sequence length="121" mass="13711">MSLWRSAQEADTQATFLSLVEDGLDQIAAGQSRPWSPCQLARSTYKRRTVQESQPPCVTSHGQVEHGCAFESSSRSARTEMMDVVEIDRHHAEDLAIRVLGVIHDQAERIVDIEQVRRRPR</sequence>
<gene>
    <name evidence="1" type="ORF">GCM10022236_40750</name>
</gene>
<name>A0ABP7AJV9_9ACTN</name>
<keyword evidence="2" id="KW-1185">Reference proteome</keyword>